<organism evidence="2 3">
    <name type="scientific">Nonlabens tegetincola</name>
    <dbReference type="NCBI Taxonomy" id="323273"/>
    <lineage>
        <taxon>Bacteria</taxon>
        <taxon>Pseudomonadati</taxon>
        <taxon>Bacteroidota</taxon>
        <taxon>Flavobacteriia</taxon>
        <taxon>Flavobacteriales</taxon>
        <taxon>Flavobacteriaceae</taxon>
        <taxon>Nonlabens</taxon>
    </lineage>
</organism>
<keyword evidence="1" id="KW-0472">Membrane</keyword>
<keyword evidence="1" id="KW-0812">Transmembrane</keyword>
<proteinExistence type="predicted"/>
<accession>A0A090QQG6</accession>
<evidence type="ECO:0000313" key="2">
    <source>
        <dbReference type="EMBL" id="GAK97746.1"/>
    </source>
</evidence>
<dbReference type="Proteomes" id="UP000029221">
    <property type="component" value="Unassembled WGS sequence"/>
</dbReference>
<feature type="transmembrane region" description="Helical" evidence="1">
    <location>
        <begin position="27"/>
        <end position="49"/>
    </location>
</feature>
<evidence type="ECO:0000256" key="1">
    <source>
        <dbReference type="SAM" id="Phobius"/>
    </source>
</evidence>
<evidence type="ECO:0000313" key="3">
    <source>
        <dbReference type="Proteomes" id="UP000029221"/>
    </source>
</evidence>
<dbReference type="AlphaFoldDB" id="A0A090QQG6"/>
<dbReference type="EMBL" id="BBML01000007">
    <property type="protein sequence ID" value="GAK97746.1"/>
    <property type="molecule type" value="Genomic_DNA"/>
</dbReference>
<dbReference type="STRING" id="319236.BST91_09905"/>
<reference evidence="2" key="1">
    <citation type="journal article" date="2014" name="Genome Announc.">
        <title>Draft Genome Sequences of Marine Flavobacterium Nonlabens Strains NR17, NR24, NR27, NR32, NR33, and Ara13.</title>
        <authorList>
            <person name="Nakanishi M."/>
            <person name="Meirelles P."/>
            <person name="Suzuki R."/>
            <person name="Takatani N."/>
            <person name="Mino S."/>
            <person name="Suda W."/>
            <person name="Oshima K."/>
            <person name="Hattori M."/>
            <person name="Ohkuma M."/>
            <person name="Hosokawa M."/>
            <person name="Miyashita K."/>
            <person name="Thompson F.L."/>
            <person name="Niwa A."/>
            <person name="Sawabe T."/>
            <person name="Sawabe T."/>
        </authorList>
    </citation>
    <scope>NUCLEOTIDE SEQUENCE [LARGE SCALE GENOMIC DNA]</scope>
    <source>
        <strain evidence="2">JCM 19294</strain>
    </source>
</reference>
<name>A0A090QQG6_9FLAO</name>
<gene>
    <name evidence="2" type="ORF">JCM19294_285</name>
</gene>
<protein>
    <submittedName>
        <fullName evidence="2">Uncharacterized protein</fullName>
    </submittedName>
</protein>
<comment type="caution">
    <text evidence="2">The sequence shown here is derived from an EMBL/GenBank/DDBJ whole genome shotgun (WGS) entry which is preliminary data.</text>
</comment>
<keyword evidence="3" id="KW-1185">Reference proteome</keyword>
<keyword evidence="1" id="KW-1133">Transmembrane helix</keyword>
<sequence length="57" mass="6130">MIIAGASALFNVFKLDFNQPFNGDSQIAVISIIAALCVVVLMCIMLTSLKIKEKSKA</sequence>
<dbReference type="eggNOG" id="ENOG5030ZHA">
    <property type="taxonomic scope" value="Bacteria"/>
</dbReference>